<dbReference type="Proteomes" id="UP000240621">
    <property type="component" value="Unassembled WGS sequence"/>
</dbReference>
<dbReference type="GO" id="GO:0009055">
    <property type="term" value="F:electron transfer activity"/>
    <property type="evidence" value="ECO:0007669"/>
    <property type="project" value="TreeGrafter"/>
</dbReference>
<feature type="domain" description="Rubredoxin-like" evidence="7">
    <location>
        <begin position="188"/>
        <end position="239"/>
    </location>
</feature>
<evidence type="ECO:0000313" key="8">
    <source>
        <dbReference type="EMBL" id="GET23363.1"/>
    </source>
</evidence>
<dbReference type="Gene3D" id="2.30.110.10">
    <property type="entry name" value="Electron Transport, Fmn-binding Protein, Chain A"/>
    <property type="match status" value="1"/>
</dbReference>
<keyword evidence="11" id="KW-1185">Reference proteome</keyword>
<dbReference type="RefSeq" id="WP_106541651.1">
    <property type="nucleotide sequence ID" value="NZ_BLAU01000001.1"/>
</dbReference>
<dbReference type="GO" id="GO:0043448">
    <property type="term" value="P:alkane catabolic process"/>
    <property type="evidence" value="ECO:0007669"/>
    <property type="project" value="TreeGrafter"/>
</dbReference>
<dbReference type="SUPFAM" id="SSF50475">
    <property type="entry name" value="FMN-binding split barrel"/>
    <property type="match status" value="1"/>
</dbReference>
<dbReference type="EMBL" id="PYGC01000003">
    <property type="protein sequence ID" value="PSK83821.1"/>
    <property type="molecule type" value="Genomic_DNA"/>
</dbReference>
<evidence type="ECO:0000256" key="4">
    <source>
        <dbReference type="ARBA" id="ARBA00022723"/>
    </source>
</evidence>
<dbReference type="OrthoDB" id="9794638at2"/>
<protein>
    <submittedName>
        <fullName evidence="9">Flavin reductase (DIM6/NTAB) family NADH-FMN oxidoreductase RutF</fullName>
    </submittedName>
    <submittedName>
        <fullName evidence="8">High molecular weight rubredoxin</fullName>
    </submittedName>
</protein>
<dbReference type="PRINTS" id="PR00163">
    <property type="entry name" value="RUBREDOXIN"/>
</dbReference>
<gene>
    <name evidence="8" type="primary">hrb</name>
    <name evidence="9" type="ORF">CLV93_103237</name>
    <name evidence="8" type="ORF">JCM18694_36090</name>
</gene>
<evidence type="ECO:0000313" key="9">
    <source>
        <dbReference type="EMBL" id="PSK83821.1"/>
    </source>
</evidence>
<keyword evidence="3" id="KW-0813">Transport</keyword>
<reference evidence="8 11" key="2">
    <citation type="submission" date="2019-10" db="EMBL/GenBank/DDBJ databases">
        <title>Prolixibacter strains distinguished by the presence of nitrate reductase genes were adept at nitrate-dependent anaerobic corrosion of metallic iron and carbon steel.</title>
        <authorList>
            <person name="Iino T."/>
            <person name="Shono N."/>
            <person name="Ito K."/>
            <person name="Nakamura R."/>
            <person name="Sueoka K."/>
            <person name="Harayama S."/>
            <person name="Ohkuma M."/>
        </authorList>
    </citation>
    <scope>NUCLEOTIDE SEQUENCE [LARGE SCALE GENOMIC DNA]</scope>
    <source>
        <strain evidence="8 11">MIC1-1</strain>
    </source>
</reference>
<dbReference type="FunFam" id="2.20.28.10:FF:000001">
    <property type="entry name" value="Rubredoxin"/>
    <property type="match status" value="1"/>
</dbReference>
<evidence type="ECO:0000256" key="5">
    <source>
        <dbReference type="ARBA" id="ARBA00022982"/>
    </source>
</evidence>
<evidence type="ECO:0000313" key="11">
    <source>
        <dbReference type="Proteomes" id="UP000396862"/>
    </source>
</evidence>
<comment type="cofactor">
    <cofactor evidence="1">
        <name>Fe(3+)</name>
        <dbReference type="ChEBI" id="CHEBI:29034"/>
    </cofactor>
</comment>
<dbReference type="Gene3D" id="2.20.28.10">
    <property type="match status" value="1"/>
</dbReference>
<dbReference type="InterPro" id="IPR024935">
    <property type="entry name" value="Rubredoxin_dom"/>
</dbReference>
<dbReference type="Pfam" id="PF01613">
    <property type="entry name" value="Flavin_Reduct"/>
    <property type="match status" value="1"/>
</dbReference>
<accession>A0A2P8CFQ5</accession>
<comment type="similarity">
    <text evidence="2">Belongs to the rubredoxin family.</text>
</comment>
<dbReference type="AlphaFoldDB" id="A0A2P8CFQ5"/>
<evidence type="ECO:0000256" key="3">
    <source>
        <dbReference type="ARBA" id="ARBA00022448"/>
    </source>
</evidence>
<dbReference type="InterPro" id="IPR002563">
    <property type="entry name" value="Flavin_Rdtase-like_dom"/>
</dbReference>
<dbReference type="InterPro" id="IPR018527">
    <property type="entry name" value="Rubredoxin_Fe_BS"/>
</dbReference>
<keyword evidence="4" id="KW-0479">Metal-binding</keyword>
<dbReference type="GO" id="GO:0016646">
    <property type="term" value="F:oxidoreductase activity, acting on the CH-NH group of donors, NAD or NADP as acceptor"/>
    <property type="evidence" value="ECO:0007669"/>
    <property type="project" value="UniProtKB-ARBA"/>
</dbReference>
<dbReference type="GO" id="GO:0010181">
    <property type="term" value="F:FMN binding"/>
    <property type="evidence" value="ECO:0007669"/>
    <property type="project" value="InterPro"/>
</dbReference>
<dbReference type="InterPro" id="IPR050526">
    <property type="entry name" value="Rubredoxin_ET"/>
</dbReference>
<evidence type="ECO:0000256" key="6">
    <source>
        <dbReference type="ARBA" id="ARBA00023004"/>
    </source>
</evidence>
<evidence type="ECO:0000259" key="7">
    <source>
        <dbReference type="PROSITE" id="PS50903"/>
    </source>
</evidence>
<dbReference type="GO" id="GO:0005506">
    <property type="term" value="F:iron ion binding"/>
    <property type="evidence" value="ECO:0007669"/>
    <property type="project" value="InterPro"/>
</dbReference>
<name>A0A2P8CFQ5_9BACT</name>
<dbReference type="EMBL" id="BLAU01000001">
    <property type="protein sequence ID" value="GET23363.1"/>
    <property type="molecule type" value="Genomic_DNA"/>
</dbReference>
<comment type="caution">
    <text evidence="9">The sequence shown here is derived from an EMBL/GenBank/DDBJ whole genome shotgun (WGS) entry which is preliminary data.</text>
</comment>
<evidence type="ECO:0000256" key="1">
    <source>
        <dbReference type="ARBA" id="ARBA00001965"/>
    </source>
</evidence>
<organism evidence="9 10">
    <name type="scientific">Prolixibacter denitrificans</name>
    <dbReference type="NCBI Taxonomy" id="1541063"/>
    <lineage>
        <taxon>Bacteria</taxon>
        <taxon>Pseudomonadati</taxon>
        <taxon>Bacteroidota</taxon>
        <taxon>Bacteroidia</taxon>
        <taxon>Marinilabiliales</taxon>
        <taxon>Prolixibacteraceae</taxon>
        <taxon>Prolixibacter</taxon>
    </lineage>
</organism>
<reference evidence="9 10" key="1">
    <citation type="submission" date="2018-03" db="EMBL/GenBank/DDBJ databases">
        <title>Genomic Encyclopedia of Archaeal and Bacterial Type Strains, Phase II (KMG-II): from individual species to whole genera.</title>
        <authorList>
            <person name="Goeker M."/>
        </authorList>
    </citation>
    <scope>NUCLEOTIDE SEQUENCE [LARGE SCALE GENOMIC DNA]</scope>
    <source>
        <strain evidence="9 10">DSM 27267</strain>
    </source>
</reference>
<dbReference type="PROSITE" id="PS00202">
    <property type="entry name" value="RUBREDOXIN"/>
    <property type="match status" value="1"/>
</dbReference>
<dbReference type="PROSITE" id="PS50903">
    <property type="entry name" value="RUBREDOXIN_LIKE"/>
    <property type="match status" value="1"/>
</dbReference>
<dbReference type="Pfam" id="PF00301">
    <property type="entry name" value="Rubredoxin"/>
    <property type="match status" value="1"/>
</dbReference>
<dbReference type="SMART" id="SM00903">
    <property type="entry name" value="Flavin_Reduct"/>
    <property type="match status" value="1"/>
</dbReference>
<proteinExistence type="inferred from homology"/>
<dbReference type="InterPro" id="IPR024934">
    <property type="entry name" value="Rubredoxin-like_dom"/>
</dbReference>
<sequence>MDINAFFKVSYGLYLISTKAGDKLGGYVANTAFQVTAKPPRFAISCNRDNLTSEMIRESGIFAFSVLREDASPEIIGNFGYKSSREIDKFEKVNYITAQSGAPIVTDSSVAWFDCKVVETHEIGTHILFIGEVLDYDVIDAEANPMTYAYYHEVRKGLSPKNAPTYIEEEKLEEAGEEEPKEEASGKNETWTCQMCNYNYDPETGDPITGIPPGTAFEDLPDDWVCPLCGATKDMFEKD</sequence>
<dbReference type="SUPFAM" id="SSF57802">
    <property type="entry name" value="Rubredoxin-like"/>
    <property type="match status" value="1"/>
</dbReference>
<keyword evidence="6" id="KW-0408">Iron</keyword>
<dbReference type="CDD" id="cd00730">
    <property type="entry name" value="rubredoxin"/>
    <property type="match status" value="1"/>
</dbReference>
<dbReference type="PANTHER" id="PTHR47627:SF1">
    <property type="entry name" value="RUBREDOXIN-1-RELATED"/>
    <property type="match status" value="1"/>
</dbReference>
<dbReference type="PANTHER" id="PTHR47627">
    <property type="entry name" value="RUBREDOXIN"/>
    <property type="match status" value="1"/>
</dbReference>
<evidence type="ECO:0000256" key="2">
    <source>
        <dbReference type="ARBA" id="ARBA00005337"/>
    </source>
</evidence>
<evidence type="ECO:0000313" key="10">
    <source>
        <dbReference type="Proteomes" id="UP000240621"/>
    </source>
</evidence>
<dbReference type="InterPro" id="IPR012349">
    <property type="entry name" value="Split_barrel_FMN-bd"/>
</dbReference>
<dbReference type="Proteomes" id="UP000396862">
    <property type="component" value="Unassembled WGS sequence"/>
</dbReference>
<keyword evidence="5" id="KW-0249">Electron transport</keyword>